<dbReference type="Pfam" id="PF00797">
    <property type="entry name" value="Acetyltransf_2"/>
    <property type="match status" value="1"/>
</dbReference>
<dbReference type="PANTHER" id="PTHR11786">
    <property type="entry name" value="N-HYDROXYARYLAMINE O-ACETYLTRANSFERASE"/>
    <property type="match status" value="1"/>
</dbReference>
<name>A0ABS7FZL9_9ACTN</name>
<accession>A0ABS7FZL9</accession>
<evidence type="ECO:0000313" key="3">
    <source>
        <dbReference type="EMBL" id="MBW8485897.1"/>
    </source>
</evidence>
<evidence type="ECO:0000256" key="2">
    <source>
        <dbReference type="RuleBase" id="RU003452"/>
    </source>
</evidence>
<keyword evidence="4" id="KW-1185">Reference proteome</keyword>
<protein>
    <submittedName>
        <fullName evidence="3">Arylamine N-acetyltransferase</fullName>
    </submittedName>
</protein>
<reference evidence="3 4" key="1">
    <citation type="submission" date="2021-07" db="EMBL/GenBank/DDBJ databases">
        <title>Actinomadura sp. PM05-2 isolated from lichen.</title>
        <authorList>
            <person name="Somphong A."/>
            <person name="Phongsopitanun W."/>
            <person name="Tanasupawat S."/>
            <person name="Peongsungnone V."/>
        </authorList>
    </citation>
    <scope>NUCLEOTIDE SEQUENCE [LARGE SCALE GENOMIC DNA]</scope>
    <source>
        <strain evidence="3 4">PM05-2</strain>
    </source>
</reference>
<evidence type="ECO:0000313" key="4">
    <source>
        <dbReference type="Proteomes" id="UP000774570"/>
    </source>
</evidence>
<dbReference type="Proteomes" id="UP000774570">
    <property type="component" value="Unassembled WGS sequence"/>
</dbReference>
<comment type="similarity">
    <text evidence="1 2">Belongs to the arylamine N-acetyltransferase family.</text>
</comment>
<dbReference type="RefSeq" id="WP_220169137.1">
    <property type="nucleotide sequence ID" value="NZ_JAIBOA010000019.1"/>
</dbReference>
<proteinExistence type="inferred from homology"/>
<organism evidence="3 4">
    <name type="scientific">Actinomadura parmotrematis</name>
    <dbReference type="NCBI Taxonomy" id="2864039"/>
    <lineage>
        <taxon>Bacteria</taxon>
        <taxon>Bacillati</taxon>
        <taxon>Actinomycetota</taxon>
        <taxon>Actinomycetes</taxon>
        <taxon>Streptosporangiales</taxon>
        <taxon>Thermomonosporaceae</taxon>
        <taxon>Actinomadura</taxon>
    </lineage>
</organism>
<dbReference type="InterPro" id="IPR001447">
    <property type="entry name" value="Arylamine_N-AcTrfase"/>
</dbReference>
<dbReference type="SUPFAM" id="SSF54001">
    <property type="entry name" value="Cysteine proteinases"/>
    <property type="match status" value="1"/>
</dbReference>
<dbReference type="Gene3D" id="2.40.128.150">
    <property type="entry name" value="Cysteine proteinases"/>
    <property type="match status" value="1"/>
</dbReference>
<dbReference type="EMBL" id="JAIBOA010000019">
    <property type="protein sequence ID" value="MBW8485897.1"/>
    <property type="molecule type" value="Genomic_DNA"/>
</dbReference>
<dbReference type="PRINTS" id="PR01543">
    <property type="entry name" value="ANATRNSFRASE"/>
</dbReference>
<dbReference type="InterPro" id="IPR038765">
    <property type="entry name" value="Papain-like_cys_pep_sf"/>
</dbReference>
<dbReference type="Gene3D" id="3.30.2140.10">
    <property type="entry name" value="Arylamine N-acetyltransferase"/>
    <property type="match status" value="1"/>
</dbReference>
<sequence>MTWDGDAIDLDAYFARIGHDGTADGGLGTLRKLQRGHVTSIPFENLEVMLGRPVPLDVAAVQDKLVRRPRGGWCFEHVRLFAGVLERLGYDFVAVHGRVTLGSDVRRPATHALLRVLVKGEPWICDVGFGGGPLEPIRLRDGEEVDQDGWRFRVALGATATGGELWTLHQHGPDGWARRHEFTLEPQYPIDFEVGNHFVATHPRSPFAARPYVQRFAADVHHALDALTLTSLRPDGGREVRELDVRERPRVLEEVFGIVLDPEDAAKLGS</sequence>
<gene>
    <name evidence="3" type="ORF">K1Y72_26205</name>
</gene>
<evidence type="ECO:0000256" key="1">
    <source>
        <dbReference type="ARBA" id="ARBA00006547"/>
    </source>
</evidence>
<dbReference type="PANTHER" id="PTHR11786:SF0">
    <property type="entry name" value="ARYLAMINE N-ACETYLTRANSFERASE 4-RELATED"/>
    <property type="match status" value="1"/>
</dbReference>
<comment type="caution">
    <text evidence="3">The sequence shown here is derived from an EMBL/GenBank/DDBJ whole genome shotgun (WGS) entry which is preliminary data.</text>
</comment>